<name>B1Z6N7_BURA4</name>
<dbReference type="EMBL" id="CP001028">
    <property type="protein sequence ID" value="ACB69114.1"/>
    <property type="molecule type" value="Genomic_DNA"/>
</dbReference>
<geneLocation type="plasmid" evidence="1 2">
    <name>pBMC401</name>
</geneLocation>
<dbReference type="AlphaFoldDB" id="B1Z6N7"/>
<reference evidence="2" key="1">
    <citation type="submission" date="2008-04" db="EMBL/GenBank/DDBJ databases">
        <title>Complete sequence of plasmid 1 of Burkholderia ambifaria MC40-6.</title>
        <authorList>
            <person name="Copeland A."/>
            <person name="Lucas S."/>
            <person name="Lapidus A."/>
            <person name="Glavina del Rio T."/>
            <person name="Dalin E."/>
            <person name="Tice H."/>
            <person name="Pitluck S."/>
            <person name="Chain P."/>
            <person name="Malfatti S."/>
            <person name="Shin M."/>
            <person name="Vergez L."/>
            <person name="Lang D."/>
            <person name="Schmutz J."/>
            <person name="Larimer F."/>
            <person name="Land M."/>
            <person name="Hauser L."/>
            <person name="Kyrpides N."/>
            <person name="Lykidis A."/>
            <person name="Ramette A."/>
            <person name="Konstantinidis K."/>
            <person name="Tiedje J."/>
            <person name="Richardson P."/>
        </authorList>
    </citation>
    <scope>NUCLEOTIDE SEQUENCE [LARGE SCALE GENOMIC DNA]</scope>
    <source>
        <strain evidence="2">MC40-6</strain>
        <plasmid evidence="2">Plasmid pBMC401</plasmid>
    </source>
</reference>
<dbReference type="KEGG" id="bac:BamMC406_6712"/>
<accession>B1Z6N7</accession>
<protein>
    <submittedName>
        <fullName evidence="1">Uncharacterized protein</fullName>
    </submittedName>
</protein>
<keyword evidence="1" id="KW-0614">Plasmid</keyword>
<evidence type="ECO:0000313" key="2">
    <source>
        <dbReference type="Proteomes" id="UP000001680"/>
    </source>
</evidence>
<proteinExistence type="predicted"/>
<organism evidence="1 2">
    <name type="scientific">Burkholderia ambifaria (strain MC40-6)</name>
    <dbReference type="NCBI Taxonomy" id="398577"/>
    <lineage>
        <taxon>Bacteria</taxon>
        <taxon>Pseudomonadati</taxon>
        <taxon>Pseudomonadota</taxon>
        <taxon>Betaproteobacteria</taxon>
        <taxon>Burkholderiales</taxon>
        <taxon>Burkholderiaceae</taxon>
        <taxon>Burkholderia</taxon>
        <taxon>Burkholderia cepacia complex</taxon>
    </lineage>
</organism>
<evidence type="ECO:0000313" key="1">
    <source>
        <dbReference type="EMBL" id="ACB69114.1"/>
    </source>
</evidence>
<dbReference type="HOGENOM" id="CLU_1318883_0_0_4"/>
<gene>
    <name evidence="1" type="ordered locus">BamMC406_6712</name>
</gene>
<sequence length="208" mass="23691">MPFLEHRTQFVRFNRLNSCLFQSLAPWSRAFRYKSYLAHSSTIRCKRAWCVERASAETSARFTFPHATDVSDSVVRRTRSNSSRDSRFIVSNTILPPVLRATCCPTPGAESRTPRLRSVWRRRLTLELHVLEPVRLAALLYPACDAQRFHARLPPSLLGELLLSDRSPLSLCLQPQLRRPFASLVQPGPAEARLRIWLSDPLRASAGL</sequence>
<dbReference type="Proteomes" id="UP000001680">
    <property type="component" value="Plasmid pBMC401"/>
</dbReference>